<dbReference type="Pfam" id="PF01535">
    <property type="entry name" value="PPR"/>
    <property type="match status" value="1"/>
</dbReference>
<dbReference type="PANTHER" id="PTHR47447:SF27">
    <property type="entry name" value="PENTACOTRIPEPTIDE-REPEAT REGION OF PRORP DOMAIN-CONTAINING PROTEIN"/>
    <property type="match status" value="1"/>
</dbReference>
<dbReference type="InterPro" id="IPR011990">
    <property type="entry name" value="TPR-like_helical_dom_sf"/>
</dbReference>
<reference evidence="4" key="1">
    <citation type="journal article" date="2023" name="Commun. Biol.">
        <title>Genome analysis of Parmales, the sister group of diatoms, reveals the evolutionary specialization of diatoms from phago-mixotrophs to photoautotrophs.</title>
        <authorList>
            <person name="Ban H."/>
            <person name="Sato S."/>
            <person name="Yoshikawa S."/>
            <person name="Yamada K."/>
            <person name="Nakamura Y."/>
            <person name="Ichinomiya M."/>
            <person name="Sato N."/>
            <person name="Blanc-Mathieu R."/>
            <person name="Endo H."/>
            <person name="Kuwata A."/>
            <person name="Ogata H."/>
        </authorList>
    </citation>
    <scope>NUCLEOTIDE SEQUENCE [LARGE SCALE GENOMIC DNA]</scope>
    <source>
        <strain evidence="4">NIES 3699</strain>
    </source>
</reference>
<dbReference type="Proteomes" id="UP001165160">
    <property type="component" value="Unassembled WGS sequence"/>
</dbReference>
<keyword evidence="4" id="KW-1185">Reference proteome</keyword>
<keyword evidence="1" id="KW-0677">Repeat</keyword>
<dbReference type="Pfam" id="PF13812">
    <property type="entry name" value="PPR_3"/>
    <property type="match status" value="1"/>
</dbReference>
<evidence type="ECO:0000256" key="2">
    <source>
        <dbReference type="PROSITE-ProRule" id="PRU00708"/>
    </source>
</evidence>
<evidence type="ECO:0000256" key="1">
    <source>
        <dbReference type="ARBA" id="ARBA00022737"/>
    </source>
</evidence>
<name>A0A9W7FL43_9STRA</name>
<feature type="repeat" description="PPR" evidence="2">
    <location>
        <begin position="217"/>
        <end position="251"/>
    </location>
</feature>
<dbReference type="InterPro" id="IPR002885">
    <property type="entry name" value="PPR_rpt"/>
</dbReference>
<feature type="repeat" description="PPR" evidence="2">
    <location>
        <begin position="354"/>
        <end position="388"/>
    </location>
</feature>
<dbReference type="NCBIfam" id="TIGR00756">
    <property type="entry name" value="PPR"/>
    <property type="match status" value="1"/>
</dbReference>
<evidence type="ECO:0000313" key="3">
    <source>
        <dbReference type="EMBL" id="GMI14024.1"/>
    </source>
</evidence>
<evidence type="ECO:0000313" key="4">
    <source>
        <dbReference type="Proteomes" id="UP001165160"/>
    </source>
</evidence>
<accession>A0A9W7FL43</accession>
<evidence type="ECO:0008006" key="5">
    <source>
        <dbReference type="Google" id="ProtNLM"/>
    </source>
</evidence>
<protein>
    <recommendedName>
        <fullName evidence="5">Pentatricopeptide repeat-containing protein</fullName>
    </recommendedName>
</protein>
<sequence>MCHEDPGGYNVILSNGVDVESVFREMKRKDKVSYSIVLLYYLKEYKEGRVNVETIKEFIDEIEGQKDEELKGLIFKGLEEVLKEDYEEGGGRYGEWVGGIMDGIGLEEVEDEAVLGRGLGILLSLSRFTETLKIYTSKLPTLPSGNIATGSVIRGLGRHPGMWNLVNKVYDNWGERRDVVVVSSYFKAAGEEVKRGGGEGIVEQCLRRLEEAGEMVNTVVYNSMIRVAGESSDPSTAFSTYSQMLSSGFTPNIITFGSLMSSCTTLSSIKTVFTYMSEHDIEPNSYVIGASVGCCVRLGESGEARRIVEDVVRKGGEVNVATFNAVIGSCVDAHDTSSALTVSGLMFLTSTSPNSSTYTKLLYLLCTERKTDRAVEILNMCYEKGVEVEVGVYVRVVQECERGREYRKALEVYELMRKSGVNFYESKLLDVGFKRVLKIVNEGISLPRTSILDIF</sequence>
<dbReference type="PANTHER" id="PTHR47447">
    <property type="entry name" value="OS03G0856100 PROTEIN"/>
    <property type="match status" value="1"/>
</dbReference>
<organism evidence="3 4">
    <name type="scientific">Triparma verrucosa</name>
    <dbReference type="NCBI Taxonomy" id="1606542"/>
    <lineage>
        <taxon>Eukaryota</taxon>
        <taxon>Sar</taxon>
        <taxon>Stramenopiles</taxon>
        <taxon>Ochrophyta</taxon>
        <taxon>Bolidophyceae</taxon>
        <taxon>Parmales</taxon>
        <taxon>Triparmaceae</taxon>
        <taxon>Triparma</taxon>
    </lineage>
</organism>
<dbReference type="Pfam" id="PF13041">
    <property type="entry name" value="PPR_2"/>
    <property type="match status" value="1"/>
</dbReference>
<dbReference type="PROSITE" id="PS51375">
    <property type="entry name" value="PPR"/>
    <property type="match status" value="2"/>
</dbReference>
<dbReference type="AlphaFoldDB" id="A0A9W7FL43"/>
<gene>
    <name evidence="3" type="ORF">TrVE_jg11355</name>
</gene>
<proteinExistence type="predicted"/>
<comment type="caution">
    <text evidence="3">The sequence shown here is derived from an EMBL/GenBank/DDBJ whole genome shotgun (WGS) entry which is preliminary data.</text>
</comment>
<dbReference type="EMBL" id="BRXX01000487">
    <property type="protein sequence ID" value="GMI14024.1"/>
    <property type="molecule type" value="Genomic_DNA"/>
</dbReference>
<dbReference type="Gene3D" id="1.25.40.10">
    <property type="entry name" value="Tetratricopeptide repeat domain"/>
    <property type="match status" value="2"/>
</dbReference>